<evidence type="ECO:0000313" key="3">
    <source>
        <dbReference type="Proteomes" id="UP001311799"/>
    </source>
</evidence>
<name>A0AAV9XTS2_9CRYT</name>
<evidence type="ECO:0000313" key="2">
    <source>
        <dbReference type="EMBL" id="KAK6587649.1"/>
    </source>
</evidence>
<keyword evidence="3" id="KW-1185">Reference proteome</keyword>
<dbReference type="Proteomes" id="UP001311799">
    <property type="component" value="Unassembled WGS sequence"/>
</dbReference>
<dbReference type="EMBL" id="JAWDEY010000036">
    <property type="protein sequence ID" value="KAK6587649.1"/>
    <property type="molecule type" value="Genomic_DNA"/>
</dbReference>
<dbReference type="AlphaFoldDB" id="A0AAV9XTS2"/>
<organism evidence="2 3">
    <name type="scientific">Cryptosporidium xiaoi</name>
    <dbReference type="NCBI Taxonomy" id="659607"/>
    <lineage>
        <taxon>Eukaryota</taxon>
        <taxon>Sar</taxon>
        <taxon>Alveolata</taxon>
        <taxon>Apicomplexa</taxon>
        <taxon>Conoidasida</taxon>
        <taxon>Coccidia</taxon>
        <taxon>Eucoccidiorida</taxon>
        <taxon>Eimeriorina</taxon>
        <taxon>Cryptosporidiidae</taxon>
        <taxon>Cryptosporidium</taxon>
    </lineage>
</organism>
<comment type="caution">
    <text evidence="2">The sequence shown here is derived from an EMBL/GenBank/DDBJ whole genome shotgun (WGS) entry which is preliminary data.</text>
</comment>
<feature type="region of interest" description="Disordered" evidence="1">
    <location>
        <begin position="1"/>
        <end position="24"/>
    </location>
</feature>
<gene>
    <name evidence="2" type="ORF">RS030_81281</name>
</gene>
<reference evidence="2 3" key="1">
    <citation type="submission" date="2023-10" db="EMBL/GenBank/DDBJ databases">
        <title>Comparative genomics analysis reveals potential genetic determinants of host preference in Cryptosporidium xiaoi.</title>
        <authorList>
            <person name="Xiao L."/>
            <person name="Li J."/>
        </authorList>
    </citation>
    <scope>NUCLEOTIDE SEQUENCE [LARGE SCALE GENOMIC DNA]</scope>
    <source>
        <strain evidence="2 3">52996</strain>
    </source>
</reference>
<sequence>MPTSTNNKNKKGLLRLPDEKSKKGTRPRFSVAFRETVEFRTVYVTKQERLGQFYDLTHFDFIEEEREDYAQNFIADFAATCIPLKDSDENNNSRKLKRLLWNYEDENSSNFAISWLKPYSNGENNESAEFDEECMGEEFEDAYIGGFEYNGDDMIFDEYHGSCHDEELQNDTYNYIESNEFEIRVE</sequence>
<protein>
    <submittedName>
        <fullName evidence="2">Uncharacterized protein</fullName>
    </submittedName>
</protein>
<evidence type="ECO:0000256" key="1">
    <source>
        <dbReference type="SAM" id="MobiDB-lite"/>
    </source>
</evidence>
<accession>A0AAV9XTS2</accession>
<proteinExistence type="predicted"/>